<evidence type="ECO:0000256" key="7">
    <source>
        <dbReference type="ARBA" id="ARBA00023065"/>
    </source>
</evidence>
<keyword evidence="10" id="KW-0998">Cell outer membrane</keyword>
<dbReference type="AlphaFoldDB" id="A0A6G9QHL5"/>
<dbReference type="Proteomes" id="UP000502608">
    <property type="component" value="Chromosome"/>
</dbReference>
<dbReference type="InterPro" id="IPR001702">
    <property type="entry name" value="Porin_Gram-ve"/>
</dbReference>
<evidence type="ECO:0000313" key="14">
    <source>
        <dbReference type="Proteomes" id="UP000502608"/>
    </source>
</evidence>
<dbReference type="GO" id="GO:0015288">
    <property type="term" value="F:porin activity"/>
    <property type="evidence" value="ECO:0007669"/>
    <property type="project" value="UniProtKB-KW"/>
</dbReference>
<accession>A0A6G9QHL5</accession>
<dbReference type="SUPFAM" id="SSF56935">
    <property type="entry name" value="Porins"/>
    <property type="match status" value="1"/>
</dbReference>
<evidence type="ECO:0000256" key="5">
    <source>
        <dbReference type="ARBA" id="ARBA00022692"/>
    </source>
</evidence>
<dbReference type="CDD" id="cd00342">
    <property type="entry name" value="gram_neg_porins"/>
    <property type="match status" value="1"/>
</dbReference>
<evidence type="ECO:0000256" key="8">
    <source>
        <dbReference type="ARBA" id="ARBA00023114"/>
    </source>
</evidence>
<dbReference type="KEGG" id="saes:HBH39_05615"/>
<dbReference type="InterPro" id="IPR050298">
    <property type="entry name" value="Gram-neg_bact_OMP"/>
</dbReference>
<evidence type="ECO:0000259" key="12">
    <source>
        <dbReference type="Pfam" id="PF13609"/>
    </source>
</evidence>
<organism evidence="13 14">
    <name type="scientific">Shewanella aestuarii</name>
    <dbReference type="NCBI Taxonomy" id="1028752"/>
    <lineage>
        <taxon>Bacteria</taxon>
        <taxon>Pseudomonadati</taxon>
        <taxon>Pseudomonadota</taxon>
        <taxon>Gammaproteobacteria</taxon>
        <taxon>Alteromonadales</taxon>
        <taxon>Shewanellaceae</taxon>
        <taxon>Shewanella</taxon>
    </lineage>
</organism>
<dbReference type="EMBL" id="CP050313">
    <property type="protein sequence ID" value="QIR14044.1"/>
    <property type="molecule type" value="Genomic_DNA"/>
</dbReference>
<protein>
    <submittedName>
        <fullName evidence="13">Porin</fullName>
    </submittedName>
</protein>
<feature type="domain" description="Porin" evidence="12">
    <location>
        <begin position="11"/>
        <end position="293"/>
    </location>
</feature>
<feature type="signal peptide" evidence="11">
    <location>
        <begin position="1"/>
        <end position="24"/>
    </location>
</feature>
<keyword evidence="5" id="KW-0812">Transmembrane</keyword>
<keyword evidence="9" id="KW-0472">Membrane</keyword>
<dbReference type="PRINTS" id="PR00184">
    <property type="entry name" value="NEISSPPORIN"/>
</dbReference>
<dbReference type="GO" id="GO:0009279">
    <property type="term" value="C:cell outer membrane"/>
    <property type="evidence" value="ECO:0007669"/>
    <property type="project" value="UniProtKB-SubCell"/>
</dbReference>
<feature type="chain" id="PRO_5026291137" evidence="11">
    <location>
        <begin position="25"/>
        <end position="312"/>
    </location>
</feature>
<dbReference type="RefSeq" id="WP_167676398.1">
    <property type="nucleotide sequence ID" value="NZ_CP050313.1"/>
</dbReference>
<dbReference type="Pfam" id="PF13609">
    <property type="entry name" value="Porin_4"/>
    <property type="match status" value="1"/>
</dbReference>
<dbReference type="GO" id="GO:0046930">
    <property type="term" value="C:pore complex"/>
    <property type="evidence" value="ECO:0007669"/>
    <property type="project" value="UniProtKB-KW"/>
</dbReference>
<evidence type="ECO:0000313" key="13">
    <source>
        <dbReference type="EMBL" id="QIR14044.1"/>
    </source>
</evidence>
<keyword evidence="14" id="KW-1185">Reference proteome</keyword>
<evidence type="ECO:0000256" key="11">
    <source>
        <dbReference type="SAM" id="SignalP"/>
    </source>
</evidence>
<dbReference type="PANTHER" id="PTHR34501">
    <property type="entry name" value="PROTEIN YDDL-RELATED"/>
    <property type="match status" value="1"/>
</dbReference>
<evidence type="ECO:0000256" key="6">
    <source>
        <dbReference type="ARBA" id="ARBA00022729"/>
    </source>
</evidence>
<name>A0A6G9QHL5_9GAMM</name>
<reference evidence="13 14" key="1">
    <citation type="submission" date="2020-03" db="EMBL/GenBank/DDBJ databases">
        <title>Complete genome sequence of Shewanella sp.</title>
        <authorList>
            <person name="Kim Y.-S."/>
            <person name="Kim S.-J."/>
            <person name="Jung H.-K."/>
            <person name="Kim K.-H."/>
        </authorList>
    </citation>
    <scope>NUCLEOTIDE SEQUENCE [LARGE SCALE GENOMIC DNA]</scope>
    <source>
        <strain evidence="13 14">PN3F2</strain>
    </source>
</reference>
<gene>
    <name evidence="13" type="ORF">HBH39_05615</name>
</gene>
<dbReference type="InterPro" id="IPR002299">
    <property type="entry name" value="Porin_Neis"/>
</dbReference>
<evidence type="ECO:0000256" key="3">
    <source>
        <dbReference type="ARBA" id="ARBA00022448"/>
    </source>
</evidence>
<keyword evidence="4" id="KW-1134">Transmembrane beta strand</keyword>
<comment type="subcellular location">
    <subcellularLocation>
        <location evidence="1">Cell outer membrane</location>
        <topology evidence="1">Multi-pass membrane protein</topology>
    </subcellularLocation>
</comment>
<dbReference type="GO" id="GO:0034220">
    <property type="term" value="P:monoatomic ion transmembrane transport"/>
    <property type="evidence" value="ECO:0007669"/>
    <property type="project" value="InterPro"/>
</dbReference>
<dbReference type="Gene3D" id="2.40.160.10">
    <property type="entry name" value="Porin"/>
    <property type="match status" value="1"/>
</dbReference>
<proteinExistence type="predicted"/>
<evidence type="ECO:0000256" key="2">
    <source>
        <dbReference type="ARBA" id="ARBA00011233"/>
    </source>
</evidence>
<sequence length="312" mass="33819">MMNLFTQTLIASAIAATTVSSAYAADPLQVYGKLNITAQSNDVQGETETSIQSNASRFGVKGDFDLGNDLQAFYTIEYEVDTGDDAKENFKARNQFVGLKGNFGSVSVGRNDTVLKVSQGKVDQFGDLAGDLKNVFVGDNRMAQTAAYMTPMFADFQFGVTYVADADSDQKAKSDGDSGVSVAAMYGDAKLKNTPVYAAVAYDSKVKGYDTLRATIQGKVVGLVLGGMYQQQEKLDSNVTDNGYLFSAAYDIEDTTLKAQYQDMENKGDSWSVGVDYKLAKPTKVFAFYTSNTFESIDTDDSYVGIGLEHKF</sequence>
<keyword evidence="3" id="KW-0813">Transport</keyword>
<dbReference type="PRINTS" id="PR00182">
    <property type="entry name" value="ECOLNEIPORIN"/>
</dbReference>
<keyword evidence="8" id="KW-0626">Porin</keyword>
<evidence type="ECO:0000256" key="1">
    <source>
        <dbReference type="ARBA" id="ARBA00004571"/>
    </source>
</evidence>
<keyword evidence="7" id="KW-0406">Ion transport</keyword>
<dbReference type="PANTHER" id="PTHR34501:SF9">
    <property type="entry name" value="MAJOR OUTER MEMBRANE PROTEIN P.IA"/>
    <property type="match status" value="1"/>
</dbReference>
<dbReference type="InterPro" id="IPR023614">
    <property type="entry name" value="Porin_dom_sf"/>
</dbReference>
<evidence type="ECO:0000256" key="4">
    <source>
        <dbReference type="ARBA" id="ARBA00022452"/>
    </source>
</evidence>
<evidence type="ECO:0000256" key="9">
    <source>
        <dbReference type="ARBA" id="ARBA00023136"/>
    </source>
</evidence>
<dbReference type="InterPro" id="IPR033900">
    <property type="entry name" value="Gram_neg_porin_domain"/>
</dbReference>
<evidence type="ECO:0000256" key="10">
    <source>
        <dbReference type="ARBA" id="ARBA00023237"/>
    </source>
</evidence>
<keyword evidence="6 11" id="KW-0732">Signal</keyword>
<comment type="subunit">
    <text evidence="2">Homotrimer.</text>
</comment>